<organism evidence="2 3">
    <name type="scientific">Galactobacter caseinivorans</name>
    <dbReference type="NCBI Taxonomy" id="2676123"/>
    <lineage>
        <taxon>Bacteria</taxon>
        <taxon>Bacillati</taxon>
        <taxon>Actinomycetota</taxon>
        <taxon>Actinomycetes</taxon>
        <taxon>Micrococcales</taxon>
        <taxon>Micrococcaceae</taxon>
        <taxon>Galactobacter</taxon>
    </lineage>
</organism>
<feature type="region of interest" description="Disordered" evidence="1">
    <location>
        <begin position="8"/>
        <end position="29"/>
    </location>
</feature>
<name>A0A496PGX3_9MICC</name>
<dbReference type="EMBL" id="QQXL01000007">
    <property type="protein sequence ID" value="RKW69731.1"/>
    <property type="molecule type" value="Genomic_DNA"/>
</dbReference>
<sequence>MAQVEAAFDERLASQSSELAEPSANRKRLEPESDKLLAAHFADAIDLDTLKRHQDRIGLADIDRRLTNEHGQYEGSRAYLGTALSLLVDCAAMYQWVDDHGKCLANQTFTKGIEITEDYEAALRALTE</sequence>
<evidence type="ECO:0000256" key="1">
    <source>
        <dbReference type="SAM" id="MobiDB-lite"/>
    </source>
</evidence>
<dbReference type="RefSeq" id="WP_121485777.1">
    <property type="nucleotide sequence ID" value="NZ_QQXL01000007.1"/>
</dbReference>
<keyword evidence="3" id="KW-1185">Reference proteome</keyword>
<reference evidence="2 3" key="1">
    <citation type="submission" date="2018-07" db="EMBL/GenBank/DDBJ databases">
        <title>Arthrobacter sp. nov., isolated from raw cow's milk with high bacterial count.</title>
        <authorList>
            <person name="Hahne J."/>
            <person name="Isele D."/>
            <person name="Lipski A."/>
        </authorList>
    </citation>
    <scope>NUCLEOTIDE SEQUENCE [LARGE SCALE GENOMIC DNA]</scope>
    <source>
        <strain evidence="2 3">JZ R-183</strain>
    </source>
</reference>
<gene>
    <name evidence="2" type="ORF">DWQ67_11575</name>
</gene>
<protein>
    <submittedName>
        <fullName evidence="2">Uncharacterized protein</fullName>
    </submittedName>
</protein>
<accession>A0A496PGX3</accession>
<evidence type="ECO:0000313" key="2">
    <source>
        <dbReference type="EMBL" id="RKW69731.1"/>
    </source>
</evidence>
<proteinExistence type="predicted"/>
<evidence type="ECO:0000313" key="3">
    <source>
        <dbReference type="Proteomes" id="UP000273119"/>
    </source>
</evidence>
<dbReference type="Proteomes" id="UP000273119">
    <property type="component" value="Unassembled WGS sequence"/>
</dbReference>
<comment type="caution">
    <text evidence="2">The sequence shown here is derived from an EMBL/GenBank/DDBJ whole genome shotgun (WGS) entry which is preliminary data.</text>
</comment>
<dbReference type="AlphaFoldDB" id="A0A496PGX3"/>